<keyword evidence="2" id="KW-0813">Transport</keyword>
<dbReference type="SUPFAM" id="SSF48371">
    <property type="entry name" value="ARM repeat"/>
    <property type="match status" value="1"/>
</dbReference>
<evidence type="ECO:0000256" key="2">
    <source>
        <dbReference type="ARBA" id="ARBA00022448"/>
    </source>
</evidence>
<dbReference type="Pfam" id="PF16213">
    <property type="entry name" value="DCB"/>
    <property type="match status" value="1"/>
</dbReference>
<dbReference type="GeneID" id="9583196"/>
<feature type="compositionally biased region" description="Polar residues" evidence="4">
    <location>
        <begin position="605"/>
        <end position="628"/>
    </location>
</feature>
<evidence type="ECO:0000256" key="1">
    <source>
        <dbReference type="ARBA" id="ARBA00008144"/>
    </source>
</evidence>
<feature type="region of interest" description="Disordered" evidence="4">
    <location>
        <begin position="483"/>
        <end position="522"/>
    </location>
</feature>
<dbReference type="KEGG" id="tve:TRV_02698"/>
<feature type="domain" description="Mon2 C-terminal" evidence="6">
    <location>
        <begin position="986"/>
        <end position="1210"/>
    </location>
</feature>
<accession>D4D6H3</accession>
<keyword evidence="9" id="KW-1185">Reference proteome</keyword>
<evidence type="ECO:0000256" key="4">
    <source>
        <dbReference type="SAM" id="MobiDB-lite"/>
    </source>
</evidence>
<evidence type="ECO:0000313" key="8">
    <source>
        <dbReference type="EMBL" id="EFE42558.1"/>
    </source>
</evidence>
<feature type="compositionally biased region" description="Acidic residues" evidence="4">
    <location>
        <begin position="1661"/>
        <end position="1672"/>
    </location>
</feature>
<dbReference type="EMBL" id="ACYE01000141">
    <property type="protein sequence ID" value="EFE42558.1"/>
    <property type="molecule type" value="Genomic_DNA"/>
</dbReference>
<dbReference type="InterPro" id="IPR032817">
    <property type="entry name" value="Mon2_C"/>
</dbReference>
<keyword evidence="3" id="KW-0653">Protein transport</keyword>
<protein>
    <submittedName>
        <fullName evidence="8">Endosomal peripheral membrane protein (Mon2), putative</fullName>
    </submittedName>
</protein>
<reference evidence="9" key="1">
    <citation type="journal article" date="2011" name="Genome Biol.">
        <title>Comparative and functional genomics provide insights into the pathogenicity of dermatophytic fungi.</title>
        <authorList>
            <person name="Burmester A."/>
            <person name="Shelest E."/>
            <person name="Gloeckner G."/>
            <person name="Heddergott C."/>
            <person name="Schindler S."/>
            <person name="Staib P."/>
            <person name="Heidel A."/>
            <person name="Felder M."/>
            <person name="Petzold A."/>
            <person name="Szafranski K."/>
            <person name="Feuermann M."/>
            <person name="Pedruzzi I."/>
            <person name="Priebe S."/>
            <person name="Groth M."/>
            <person name="Winkler R."/>
            <person name="Li W."/>
            <person name="Kniemeyer O."/>
            <person name="Schroeckh V."/>
            <person name="Hertweck C."/>
            <person name="Hube B."/>
            <person name="White T.C."/>
            <person name="Platzer M."/>
            <person name="Guthke R."/>
            <person name="Heitman J."/>
            <person name="Woestemeyer J."/>
            <person name="Zipfel P.F."/>
            <person name="Monod M."/>
            <person name="Brakhage A.A."/>
        </authorList>
    </citation>
    <scope>NUCLEOTIDE SEQUENCE [LARGE SCALE GENOMIC DNA]</scope>
    <source>
        <strain evidence="9">HKI 0517</strain>
    </source>
</reference>
<feature type="region of interest" description="Disordered" evidence="4">
    <location>
        <begin position="1645"/>
        <end position="1678"/>
    </location>
</feature>
<dbReference type="PANTHER" id="PTHR10663">
    <property type="entry name" value="GUANYL-NUCLEOTIDE EXCHANGE FACTOR"/>
    <property type="match status" value="1"/>
</dbReference>
<dbReference type="Proteomes" id="UP000008383">
    <property type="component" value="Unassembled WGS sequence"/>
</dbReference>
<name>D4D6H3_TRIVH</name>
<evidence type="ECO:0000259" key="6">
    <source>
        <dbReference type="Pfam" id="PF16206"/>
    </source>
</evidence>
<evidence type="ECO:0000313" key="9">
    <source>
        <dbReference type="Proteomes" id="UP000008383"/>
    </source>
</evidence>
<sequence length="1720" mass="190821">MTSNNLQAELSNLIQESKRKHSDLKNFFRPYTELPRDLARKPQFARPFVLACQTRQTRLAAIGVTNLQRLVTIGALPHERLKDVLQGLHETANLSSFIPVYVLNWPPLTSTIGLEIQLKILQTLPSLFRFYADNLTGALLASTLEICATLQNSKTTAVSNTAAATLQQLVIAVFEKVSQEDSKNESDVSYTTISVEGQKLEVSTFSYDAFRILEDLCRLLEGEQLTYLNIKSLSKIFILELIESILVNNTAIFANHPEHTQVLRHRLLPLAVRYLSERQSFSLTVRVARIALYILKAHLSLLTVECEVILSLLIHLIDTETSLPWKRVLCMEIFRSLYTEPGIIRLLYTLFDKEEGRKAVLKDHMSCLVRLSSEKSSLIGLGHQSTIPLAPQTGKDTMEDQVTLESVGVSGIIGSPSNKSEMCGISTQWSLLRVPYIETLDKVDSPSPPDTYIYSLVLNCIAAFSESMAKFIIPLAVAESKSKRKRNTSSSDKERNSNQQDAGRKEPNGRSSIPPNPLELNSHPQITDIQATAGIIEVCWPAILATSSTFLYAALDGEFYHSLVRAFQKLAHVAGLLRLATPRDAFLTTLGKAAVPTDLPGPNPDGSTLNSPVIDNTNQRPSISEAANSPVDSPIHMLNTRNLLCLRALLNLGIALGPTLDRDAWSIILETLQNAELVINATSSTFVSMPTDPALEAKNLNSDTPKSKLGPEIMAVQAVTNKLCESTGDYTNSAFKTFLMTLSLPESFMKDSETPSSQKQSSPLLTQGQNGGRVHQNKRSLSVALGRNRVREDELKFVLEKAHAVAKANIERLSLSKDEGIWELLVNNLLKTIQNDQISSALRLKASEVTNTVISNTIKLTESTEEESRNSVQLRGLHALRSQSSMPFHGRRSSSSSRAVDLEVHEFALETLKSILEGSGQSVVAGWNMVFELISSVFDNEIQPLTETDENQRPIQSTPSNPKLAKVKSQKLLRTAFDSLQLIASDFLSLLPASCLLELVECFYSFASQKEDFNISLTATTSFWNISDFLRVQIDRFSCEDEITVSTSEAQIVEIAQSPYNSSSTSALWLLLLLRMVDLTVDTRTEVRNSAIQTMLRILDHSSEQLSPAIWHLCLNKILFVMAEAVQAKTAQLMESSPENPEEVKPWVDTSVLLSKGLSNLIATYFTTIIRSEDFHKSWTRLLLFYEPLIKLDSLDLKEAIFSSLCQILSCIQTPEDIGINLVQQAWDVWANGNIVSKDGKPDSEHSNQSGLLAYFKAYRQLYRLLNNHLGEQQILDALQNTQLAVEQSIHSKYSPDVETPSELQAQILECFRTLCADKPNSQSAIMDSLSTFFQLPMANWTPQADRAKPTFVALSKSSMKLLSWYIGENGLKPNVLPDGVLSNTLERLTSPIFGKYKWLGKDGSPPLWQTATTASLDLIEIAVGYVEAQYSTCDRTITERFWASVVEVVKAVVSCGEYTDLNLTPSTLLSDEQFDIAAFERLRGMIIPALGSSFVSPKIRRDFAFVLFNSSHVYPPQRLDLPDNSAQKEPLRDLYKVRRGRTHGPPPTMRSKLSYVLVDTLFDLASVRKRAAGESQASSPNFVTPYISLAKSVSPYLILRCALPLKSYIADQPLLGLMPQPIISRKELMYLLTRLVDLKSEPTAIPAAGPSVPIGGPNDSPDDDDEDEEESGSSTTARFKKHLGWMYPLVTRAITVAGKESKDRQVLDALTKVLEGIQG</sequence>
<gene>
    <name evidence="8" type="ORF">TRV_02698</name>
</gene>
<evidence type="ECO:0000259" key="5">
    <source>
        <dbReference type="Pfam" id="PF12783"/>
    </source>
</evidence>
<comment type="similarity">
    <text evidence="1">Belongs to the MON2 family.</text>
</comment>
<dbReference type="GO" id="GO:0005794">
    <property type="term" value="C:Golgi apparatus"/>
    <property type="evidence" value="ECO:0007669"/>
    <property type="project" value="UniProtKB-ARBA"/>
</dbReference>
<dbReference type="PANTHER" id="PTHR10663:SF333">
    <property type="entry name" value="PROTEIN MON2 HOMOLOG"/>
    <property type="match status" value="1"/>
</dbReference>
<dbReference type="Pfam" id="PF16206">
    <property type="entry name" value="Mon2_C"/>
    <property type="match status" value="1"/>
</dbReference>
<dbReference type="Pfam" id="PF12783">
    <property type="entry name" value="Sec7-like_HUS"/>
    <property type="match status" value="1"/>
</dbReference>
<dbReference type="InterPro" id="IPR032691">
    <property type="entry name" value="Mon2/Sec7/BIG1-like_HUS"/>
</dbReference>
<dbReference type="InterPro" id="IPR016024">
    <property type="entry name" value="ARM-type_fold"/>
</dbReference>
<dbReference type="RefSeq" id="XP_003023176.1">
    <property type="nucleotide sequence ID" value="XM_003023130.1"/>
</dbReference>
<feature type="domain" description="Mon2/Sec7/BIG1-like HUS" evidence="5">
    <location>
        <begin position="206"/>
        <end position="360"/>
    </location>
</feature>
<feature type="region of interest" description="Disordered" evidence="4">
    <location>
        <begin position="597"/>
        <end position="628"/>
    </location>
</feature>
<organism evidence="8 9">
    <name type="scientific">Trichophyton verrucosum (strain HKI 0517)</name>
    <dbReference type="NCBI Taxonomy" id="663202"/>
    <lineage>
        <taxon>Eukaryota</taxon>
        <taxon>Fungi</taxon>
        <taxon>Dikarya</taxon>
        <taxon>Ascomycota</taxon>
        <taxon>Pezizomycotina</taxon>
        <taxon>Eurotiomycetes</taxon>
        <taxon>Eurotiomycetidae</taxon>
        <taxon>Onygenales</taxon>
        <taxon>Arthrodermataceae</taxon>
        <taxon>Trichophyton</taxon>
    </lineage>
</organism>
<feature type="region of interest" description="Disordered" evidence="4">
    <location>
        <begin position="749"/>
        <end position="780"/>
    </location>
</feature>
<dbReference type="HOGENOM" id="CLU_001169_1_0_1"/>
<proteinExistence type="inferred from homology"/>
<evidence type="ECO:0000259" key="7">
    <source>
        <dbReference type="Pfam" id="PF16213"/>
    </source>
</evidence>
<feature type="compositionally biased region" description="Basic and acidic residues" evidence="4">
    <location>
        <begin position="491"/>
        <end position="508"/>
    </location>
</feature>
<feature type="domain" description="Mon2/Sec7/BIG1-like dimerisation and cyclophilin-binding" evidence="7">
    <location>
        <begin position="4"/>
        <end position="181"/>
    </location>
</feature>
<dbReference type="InterPro" id="IPR032629">
    <property type="entry name" value="DCB_dom"/>
</dbReference>
<dbReference type="GO" id="GO:0015031">
    <property type="term" value="P:protein transport"/>
    <property type="evidence" value="ECO:0007669"/>
    <property type="project" value="UniProtKB-KW"/>
</dbReference>
<dbReference type="OrthoDB" id="294853at2759"/>
<comment type="caution">
    <text evidence="8">The sequence shown here is derived from an EMBL/GenBank/DDBJ whole genome shotgun (WGS) entry which is preliminary data.</text>
</comment>
<evidence type="ECO:0000256" key="3">
    <source>
        <dbReference type="ARBA" id="ARBA00022927"/>
    </source>
</evidence>
<feature type="compositionally biased region" description="Polar residues" evidence="4">
    <location>
        <begin position="754"/>
        <end position="768"/>
    </location>
</feature>